<dbReference type="EMBL" id="CH940649">
    <property type="protein sequence ID" value="KRF81092.1"/>
    <property type="molecule type" value="Genomic_DNA"/>
</dbReference>
<dbReference type="GO" id="GO:0000724">
    <property type="term" value="P:double-strand break repair via homologous recombination"/>
    <property type="evidence" value="ECO:0007669"/>
    <property type="project" value="TreeGrafter"/>
</dbReference>
<evidence type="ECO:0000256" key="5">
    <source>
        <dbReference type="ARBA" id="ARBA00022454"/>
    </source>
</evidence>
<evidence type="ECO:0000256" key="2">
    <source>
        <dbReference type="ARBA" id="ARBA00004123"/>
    </source>
</evidence>
<feature type="active site" description="Proton donor" evidence="17">
    <location>
        <position position="131"/>
    </location>
</feature>
<evidence type="ECO:0000256" key="18">
    <source>
        <dbReference type="RuleBase" id="RU003447"/>
    </source>
</evidence>
<reference evidence="21" key="2">
    <citation type="journal article" date="2008" name="Bioinformatics">
        <title>Assembly reconciliation.</title>
        <authorList>
            <person name="Zimin A.V."/>
            <person name="Smith D.R."/>
            <person name="Sutton G."/>
            <person name="Yorke J.A."/>
        </authorList>
    </citation>
    <scope>NUCLEOTIDE SEQUENCE</scope>
    <source>
        <strain evidence="21">TSC#15010-1051.87</strain>
    </source>
</reference>
<dbReference type="Gene3D" id="3.30.110.110">
    <property type="entry name" value="Mre11, capping domain"/>
    <property type="match status" value="1"/>
</dbReference>
<dbReference type="GO" id="GO:0030145">
    <property type="term" value="F:manganese ion binding"/>
    <property type="evidence" value="ECO:0007669"/>
    <property type="project" value="UniProtKB-UniRule"/>
</dbReference>
<keyword evidence="7" id="KW-0479">Metal-binding</keyword>
<dbReference type="GO" id="GO:0035861">
    <property type="term" value="C:site of double-strand break"/>
    <property type="evidence" value="ECO:0007669"/>
    <property type="project" value="TreeGrafter"/>
</dbReference>
<dbReference type="Pfam" id="PF00149">
    <property type="entry name" value="Metallophos"/>
    <property type="match status" value="1"/>
</dbReference>
<sequence>MADTDTAEKDVDNIIRIMVATDNHLGYAEKDTVRGEDSFTAFEEILELAVSEDVDMILLGGDLFHDSVPSQNSMYKCIELLRRYTFGDKPVSLEILSDQSHCFHNAVNQSVNYEDPNLNISIPVFSIHGNHDDPSGFGRLSSLDLLSSTGLVNYFGRWTDLTQLEISPILMRKGETKLALYGLSHIHDARLVRIFTDFQVTINCPKESEEDWFHLMVVHQNRADRGPKNYLPEELLPAFLNLIIWGHEHDCRIDPEVNALRDFYVSQPGSSVATSLAKGESIKKHVGLLEIYKTKFHLKPLPLQTVRPFIFDSIDIDSYATKLNLKQGDASIKVCDFAKNRVEAMIEEAKSLLTGHPKQPTLPLIRLRLRYTDETHMFNTIRFGQMFSTRVANVADVVKFEKLTKRANKDKINVDRDAMQRVMEVDNTARVEELVDRYFEEVKDKHPLKLLHSKALAEVTYRMVERSDNNAADHIFKFYNEKAVEHLMETLPSIENINDELENFRLRYKADDLLKMLDASDLKTAAYASAAGSKTINNDGNSSLAPKASTAKASGRGASRVGAARGRGTAASTSAATTPAKPKLNVSVNTRNSSNEPQGLMDAYNKGRRNKGKVVYVVSDDSD</sequence>
<dbReference type="GO" id="GO:0007095">
    <property type="term" value="P:mitotic G2 DNA damage checkpoint signaling"/>
    <property type="evidence" value="ECO:0007669"/>
    <property type="project" value="TreeGrafter"/>
</dbReference>
<reference evidence="21" key="3">
    <citation type="submission" date="2008-06" db="EMBL/GenBank/DDBJ databases">
        <authorList>
            <consortium name="FlyBase"/>
        </authorList>
    </citation>
    <scope>NUCLEOTIDE SEQUENCE</scope>
    <source>
        <strain evidence="21">TSC#15010-1051.87</strain>
    </source>
</reference>
<comment type="function">
    <text evidence="16">Core component of the MRN complex, which plays a central role in double-strand break (DSB) repair, DNA recombination, maintenance of telomere integrity and meiosis. The MRN complex is involved in the repair of DNA double-strand breaks (DSBs) via homologous recombination (HR), an error-free mechanism which primarily occurs during S and G2 phases. The complex (1) mediates the end resection of damaged DNA, which generates proper single-stranded DNA, a key initial steps in HR, and is (2) required for the recruitment of other repair factors and efficient activation of ATM and ATR upon DNA damage. Within the MRN complex, MRE11 possesses both single-strand endonuclease activity and double-strand-specific 3'-5' exonuclease activity. MRE11 first endonucleolytically cleaves the 5' strand at DNA DSB ends to prevent non-homologous end joining (NHEJ) and licence HR. It then generates a single-stranded DNA gap via 3' to 5' exonucleolytic degradation, which is required for single-strand invasion and recombination.</text>
</comment>
<gene>
    <name evidence="21" type="primary">Dvir\GJ13289</name>
    <name evidence="21" type="ORF">Dvir_GJ13289</name>
</gene>
<reference evidence="21 22" key="1">
    <citation type="journal article" date="2007" name="Nature">
        <title>Evolution of genes and genomes on the Drosophila phylogeny.</title>
        <authorList>
            <consortium name="Drosophila 12 Genomes Consortium"/>
            <person name="Clark A.G."/>
            <person name="Eisen M.B."/>
            <person name="Smith D.R."/>
            <person name="Bergman C.M."/>
            <person name="Oliver B."/>
            <person name="Markow T.A."/>
            <person name="Kaufman T.C."/>
            <person name="Kellis M."/>
            <person name="Gelbart W."/>
            <person name="Iyer V.N."/>
            <person name="Pollard D.A."/>
            <person name="Sackton T.B."/>
            <person name="Larracuente A.M."/>
            <person name="Singh N.D."/>
            <person name="Abad J.P."/>
            <person name="Abt D.N."/>
            <person name="Adryan B."/>
            <person name="Aguade M."/>
            <person name="Akashi H."/>
            <person name="Anderson W.W."/>
            <person name="Aquadro C.F."/>
            <person name="Ardell D.H."/>
            <person name="Arguello R."/>
            <person name="Artieri C.G."/>
            <person name="Barbash D.A."/>
            <person name="Barker D."/>
            <person name="Barsanti P."/>
            <person name="Batterham P."/>
            <person name="Batzoglou S."/>
            <person name="Begun D."/>
            <person name="Bhutkar A."/>
            <person name="Blanco E."/>
            <person name="Bosak S.A."/>
            <person name="Bradley R.K."/>
            <person name="Brand A.D."/>
            <person name="Brent M.R."/>
            <person name="Brooks A.N."/>
            <person name="Brown R.H."/>
            <person name="Butlin R.K."/>
            <person name="Caggese C."/>
            <person name="Calvi B.R."/>
            <person name="Bernardo de Carvalho A."/>
            <person name="Caspi A."/>
            <person name="Castrezana S."/>
            <person name="Celniker S.E."/>
            <person name="Chang J.L."/>
            <person name="Chapple C."/>
            <person name="Chatterji S."/>
            <person name="Chinwalla A."/>
            <person name="Civetta A."/>
            <person name="Clifton S.W."/>
            <person name="Comeron J.M."/>
            <person name="Costello J.C."/>
            <person name="Coyne J.A."/>
            <person name="Daub J."/>
            <person name="David R.G."/>
            <person name="Delcher A.L."/>
            <person name="Delehaunty K."/>
            <person name="Do C.B."/>
            <person name="Ebling H."/>
            <person name="Edwards K."/>
            <person name="Eickbush T."/>
            <person name="Evans J.D."/>
            <person name="Filipski A."/>
            <person name="Findeiss S."/>
            <person name="Freyhult E."/>
            <person name="Fulton L."/>
            <person name="Fulton R."/>
            <person name="Garcia A.C."/>
            <person name="Gardiner A."/>
            <person name="Garfield D.A."/>
            <person name="Garvin B.E."/>
            <person name="Gibson G."/>
            <person name="Gilbert D."/>
            <person name="Gnerre S."/>
            <person name="Godfrey J."/>
            <person name="Good R."/>
            <person name="Gotea V."/>
            <person name="Gravely B."/>
            <person name="Greenberg A.J."/>
            <person name="Griffiths-Jones S."/>
            <person name="Gross S."/>
            <person name="Guigo R."/>
            <person name="Gustafson E.A."/>
            <person name="Haerty W."/>
            <person name="Hahn M.W."/>
            <person name="Halligan D.L."/>
            <person name="Halpern A.L."/>
            <person name="Halter G.M."/>
            <person name="Han M.V."/>
            <person name="Heger A."/>
            <person name="Hillier L."/>
            <person name="Hinrichs A.S."/>
            <person name="Holmes I."/>
            <person name="Hoskins R.A."/>
            <person name="Hubisz M.J."/>
            <person name="Hultmark D."/>
            <person name="Huntley M.A."/>
            <person name="Jaffe D.B."/>
            <person name="Jagadeeshan S."/>
            <person name="Jeck W.R."/>
            <person name="Johnson J."/>
            <person name="Jones C.D."/>
            <person name="Jordan W.C."/>
            <person name="Karpen G.H."/>
            <person name="Kataoka E."/>
            <person name="Keightley P.D."/>
            <person name="Kheradpour P."/>
            <person name="Kirkness E.F."/>
            <person name="Koerich L.B."/>
            <person name="Kristiansen K."/>
            <person name="Kudrna D."/>
            <person name="Kulathinal R.J."/>
            <person name="Kumar S."/>
            <person name="Kwok R."/>
            <person name="Lander E."/>
            <person name="Langley C.H."/>
            <person name="Lapoint R."/>
            <person name="Lazzaro B.P."/>
            <person name="Lee S.J."/>
            <person name="Levesque L."/>
            <person name="Li R."/>
            <person name="Lin C.F."/>
            <person name="Lin M.F."/>
            <person name="Lindblad-Toh K."/>
            <person name="Llopart A."/>
            <person name="Long M."/>
            <person name="Low L."/>
            <person name="Lozovsky E."/>
            <person name="Lu J."/>
            <person name="Luo M."/>
            <person name="Machado C.A."/>
            <person name="Makalowski W."/>
            <person name="Marzo M."/>
            <person name="Matsuda M."/>
            <person name="Matzkin L."/>
            <person name="McAllister B."/>
            <person name="McBride C.S."/>
            <person name="McKernan B."/>
            <person name="McKernan K."/>
            <person name="Mendez-Lago M."/>
            <person name="Minx P."/>
            <person name="Mollenhauer M.U."/>
            <person name="Montooth K."/>
            <person name="Mount S.M."/>
            <person name="Mu X."/>
            <person name="Myers E."/>
            <person name="Negre B."/>
            <person name="Newfeld S."/>
            <person name="Nielsen R."/>
            <person name="Noor M.A."/>
            <person name="O'Grady P."/>
            <person name="Pachter L."/>
            <person name="Papaceit M."/>
            <person name="Parisi M.J."/>
            <person name="Parisi M."/>
            <person name="Parts L."/>
            <person name="Pedersen J.S."/>
            <person name="Pesole G."/>
            <person name="Phillippy A.M."/>
            <person name="Ponting C.P."/>
            <person name="Pop M."/>
            <person name="Porcelli D."/>
            <person name="Powell J.R."/>
            <person name="Prohaska S."/>
            <person name="Pruitt K."/>
            <person name="Puig M."/>
            <person name="Quesneville H."/>
            <person name="Ram K.R."/>
            <person name="Rand D."/>
            <person name="Rasmussen M.D."/>
            <person name="Reed L.K."/>
            <person name="Reenan R."/>
            <person name="Reily A."/>
            <person name="Remington K.A."/>
            <person name="Rieger T.T."/>
            <person name="Ritchie M.G."/>
            <person name="Robin C."/>
            <person name="Rogers Y.H."/>
            <person name="Rohde C."/>
            <person name="Rozas J."/>
            <person name="Rubenfield M.J."/>
            <person name="Ruiz A."/>
            <person name="Russo S."/>
            <person name="Salzberg S.L."/>
            <person name="Sanchez-Gracia A."/>
            <person name="Saranga D.J."/>
            <person name="Sato H."/>
            <person name="Schaeffer S.W."/>
            <person name="Schatz M.C."/>
            <person name="Schlenke T."/>
            <person name="Schwartz R."/>
            <person name="Segarra C."/>
            <person name="Singh R.S."/>
            <person name="Sirot L."/>
            <person name="Sirota M."/>
            <person name="Sisneros N.B."/>
            <person name="Smith C.D."/>
            <person name="Smith T.F."/>
            <person name="Spieth J."/>
            <person name="Stage D.E."/>
            <person name="Stark A."/>
            <person name="Stephan W."/>
            <person name="Strausberg R.L."/>
            <person name="Strempel S."/>
            <person name="Sturgill D."/>
            <person name="Sutton G."/>
            <person name="Sutton G.G."/>
            <person name="Tao W."/>
            <person name="Teichmann S."/>
            <person name="Tobari Y.N."/>
            <person name="Tomimura Y."/>
            <person name="Tsolas J.M."/>
            <person name="Valente V.L."/>
            <person name="Venter E."/>
            <person name="Venter J.C."/>
            <person name="Vicario S."/>
            <person name="Vieira F.G."/>
            <person name="Vilella A.J."/>
            <person name="Villasante A."/>
            <person name="Walenz B."/>
            <person name="Wang J."/>
            <person name="Wasserman M."/>
            <person name="Watts T."/>
            <person name="Wilson D."/>
            <person name="Wilson R.K."/>
            <person name="Wing R.A."/>
            <person name="Wolfner M.F."/>
            <person name="Wong A."/>
            <person name="Wong G.K."/>
            <person name="Wu C.I."/>
            <person name="Wu G."/>
            <person name="Yamamoto D."/>
            <person name="Yang H.P."/>
            <person name="Yang S.P."/>
            <person name="Yorke J.A."/>
            <person name="Yoshida K."/>
            <person name="Zdobnov E."/>
            <person name="Zhang P."/>
            <person name="Zhang Y."/>
            <person name="Zimin A.V."/>
            <person name="Baldwin J."/>
            <person name="Abdouelleil A."/>
            <person name="Abdulkadir J."/>
            <person name="Abebe A."/>
            <person name="Abera B."/>
            <person name="Abreu J."/>
            <person name="Acer S.C."/>
            <person name="Aftuck L."/>
            <person name="Alexander A."/>
            <person name="An P."/>
            <person name="Anderson E."/>
            <person name="Anderson S."/>
            <person name="Arachi H."/>
            <person name="Azer M."/>
            <person name="Bachantsang P."/>
            <person name="Barry A."/>
            <person name="Bayul T."/>
            <person name="Berlin A."/>
            <person name="Bessette D."/>
            <person name="Bloom T."/>
            <person name="Blye J."/>
            <person name="Boguslavskiy L."/>
            <person name="Bonnet C."/>
            <person name="Boukhgalter B."/>
            <person name="Bourzgui I."/>
            <person name="Brown A."/>
            <person name="Cahill P."/>
            <person name="Channer S."/>
            <person name="Cheshatsang Y."/>
            <person name="Chuda L."/>
            <person name="Citroen M."/>
            <person name="Collymore A."/>
            <person name="Cooke P."/>
            <person name="Costello M."/>
            <person name="D'Aco K."/>
            <person name="Daza R."/>
            <person name="De Haan G."/>
            <person name="DeGray S."/>
            <person name="DeMaso C."/>
            <person name="Dhargay N."/>
            <person name="Dooley K."/>
            <person name="Dooley E."/>
            <person name="Doricent M."/>
            <person name="Dorje P."/>
            <person name="Dorjee K."/>
            <person name="Dupes A."/>
            <person name="Elong R."/>
            <person name="Falk J."/>
            <person name="Farina A."/>
            <person name="Faro S."/>
            <person name="Ferguson D."/>
            <person name="Fisher S."/>
            <person name="Foley C.D."/>
            <person name="Franke A."/>
            <person name="Friedrich D."/>
            <person name="Gadbois L."/>
            <person name="Gearin G."/>
            <person name="Gearin C.R."/>
            <person name="Giannoukos G."/>
            <person name="Goode T."/>
            <person name="Graham J."/>
            <person name="Grandbois E."/>
            <person name="Grewal S."/>
            <person name="Gyaltsen K."/>
            <person name="Hafez N."/>
            <person name="Hagos B."/>
            <person name="Hall J."/>
            <person name="Henson C."/>
            <person name="Hollinger A."/>
            <person name="Honan T."/>
            <person name="Huard M.D."/>
            <person name="Hughes L."/>
            <person name="Hurhula B."/>
            <person name="Husby M.E."/>
            <person name="Kamat A."/>
            <person name="Kanga B."/>
            <person name="Kashin S."/>
            <person name="Khazanovich D."/>
            <person name="Kisner P."/>
            <person name="Lance K."/>
            <person name="Lara M."/>
            <person name="Lee W."/>
            <person name="Lennon N."/>
            <person name="Letendre F."/>
            <person name="LeVine R."/>
            <person name="Lipovsky A."/>
            <person name="Liu X."/>
            <person name="Liu J."/>
            <person name="Liu S."/>
            <person name="Lokyitsang T."/>
            <person name="Lokyitsang Y."/>
            <person name="Lubonja R."/>
            <person name="Lui A."/>
            <person name="MacDonald P."/>
            <person name="Magnisalis V."/>
            <person name="Maru K."/>
            <person name="Matthews C."/>
            <person name="McCusker W."/>
            <person name="McDonough S."/>
            <person name="Mehta T."/>
            <person name="Meldrim J."/>
            <person name="Meneus L."/>
            <person name="Mihai O."/>
            <person name="Mihalev A."/>
            <person name="Mihova T."/>
            <person name="Mittelman R."/>
            <person name="Mlenga V."/>
            <person name="Montmayeur A."/>
            <person name="Mulrain L."/>
            <person name="Navidi A."/>
            <person name="Naylor J."/>
            <person name="Negash T."/>
            <person name="Nguyen T."/>
            <person name="Nguyen N."/>
            <person name="Nicol R."/>
            <person name="Norbu C."/>
            <person name="Norbu N."/>
            <person name="Novod N."/>
            <person name="O'Neill B."/>
            <person name="Osman S."/>
            <person name="Markiewicz E."/>
            <person name="Oyono O.L."/>
            <person name="Patti C."/>
            <person name="Phunkhang P."/>
            <person name="Pierre F."/>
            <person name="Priest M."/>
            <person name="Raghuraman S."/>
            <person name="Rege F."/>
            <person name="Reyes R."/>
            <person name="Rise C."/>
            <person name="Rogov P."/>
            <person name="Ross K."/>
            <person name="Ryan E."/>
            <person name="Settipalli S."/>
            <person name="Shea T."/>
            <person name="Sherpa N."/>
            <person name="Shi L."/>
            <person name="Shih D."/>
            <person name="Sparrow T."/>
            <person name="Spaulding J."/>
            <person name="Stalker J."/>
            <person name="Stange-Thomann N."/>
            <person name="Stavropoulos S."/>
            <person name="Stone C."/>
            <person name="Strader C."/>
            <person name="Tesfaye S."/>
            <person name="Thomson T."/>
            <person name="Thoulutsang Y."/>
            <person name="Thoulutsang D."/>
            <person name="Topham K."/>
            <person name="Topping I."/>
            <person name="Tsamla T."/>
            <person name="Vassiliev H."/>
            <person name="Vo A."/>
            <person name="Wangchuk T."/>
            <person name="Wangdi T."/>
            <person name="Weiand M."/>
            <person name="Wilkinson J."/>
            <person name="Wilson A."/>
            <person name="Yadav S."/>
            <person name="Young G."/>
            <person name="Yu Q."/>
            <person name="Zembek L."/>
            <person name="Zhong D."/>
            <person name="Zimmer A."/>
            <person name="Zwirko Z."/>
            <person name="Jaffe D.B."/>
            <person name="Alvarez P."/>
            <person name="Brockman W."/>
            <person name="Butler J."/>
            <person name="Chin C."/>
            <person name="Gnerre S."/>
            <person name="Grabherr M."/>
            <person name="Kleber M."/>
            <person name="Mauceli E."/>
            <person name="MacCallum I."/>
        </authorList>
    </citation>
    <scope>NUCLEOTIDE SEQUENCE [LARGE SCALE GENOMIC DNA]</scope>
    <source>
        <strain evidence="21">TSC#15010-1051.87</strain>
        <strain evidence="22">Tucson 15010-1051.87</strain>
    </source>
</reference>
<dbReference type="InterPro" id="IPR029052">
    <property type="entry name" value="Metallo-depent_PP-like"/>
</dbReference>
<dbReference type="OrthoDB" id="30417at2759"/>
<dbReference type="PANTHER" id="PTHR10139:SF1">
    <property type="entry name" value="DOUBLE-STRAND BREAK REPAIR PROTEIN MRE11"/>
    <property type="match status" value="1"/>
</dbReference>
<dbReference type="InterPro" id="IPR004843">
    <property type="entry name" value="Calcineurin-like_PHP"/>
</dbReference>
<dbReference type="NCBIfam" id="TIGR00583">
    <property type="entry name" value="mre11"/>
    <property type="match status" value="1"/>
</dbReference>
<comment type="subcellular location">
    <subcellularLocation>
        <location evidence="3">Chromosome</location>
    </subcellularLocation>
    <subcellularLocation>
        <location evidence="2 16">Nucleus</location>
    </subcellularLocation>
</comment>
<dbReference type="KEGG" id="dvi:6629227"/>
<evidence type="ECO:0000256" key="4">
    <source>
        <dbReference type="ARBA" id="ARBA00009028"/>
    </source>
</evidence>
<evidence type="ECO:0000256" key="13">
    <source>
        <dbReference type="ARBA" id="ARBA00023211"/>
    </source>
</evidence>
<keyword evidence="11 16" id="KW-0269">Exonuclease</keyword>
<dbReference type="GO" id="GO:0000723">
    <property type="term" value="P:telomere maintenance"/>
    <property type="evidence" value="ECO:0007669"/>
    <property type="project" value="TreeGrafter"/>
</dbReference>
<feature type="compositionally biased region" description="Polar residues" evidence="19">
    <location>
        <begin position="586"/>
        <end position="597"/>
    </location>
</feature>
<dbReference type="FunFam" id="3.60.21.10:FF:000011">
    <property type="entry name" value="Double-strand break repair protein"/>
    <property type="match status" value="1"/>
</dbReference>
<comment type="similarity">
    <text evidence="4 16 18">Belongs to the MRE11/RAD32 family.</text>
</comment>
<evidence type="ECO:0000256" key="3">
    <source>
        <dbReference type="ARBA" id="ARBA00004286"/>
    </source>
</evidence>
<evidence type="ECO:0000256" key="12">
    <source>
        <dbReference type="ARBA" id="ARBA00023204"/>
    </source>
</evidence>
<dbReference type="InterPro" id="IPR003701">
    <property type="entry name" value="Mre11"/>
</dbReference>
<dbReference type="GO" id="GO:0006303">
    <property type="term" value="P:double-strand break repair via nonhomologous end joining"/>
    <property type="evidence" value="ECO:0007669"/>
    <property type="project" value="TreeGrafter"/>
</dbReference>
<evidence type="ECO:0000256" key="1">
    <source>
        <dbReference type="ARBA" id="ARBA00001936"/>
    </source>
</evidence>
<organism evidence="21 22">
    <name type="scientific">Drosophila virilis</name>
    <name type="common">Fruit fly</name>
    <dbReference type="NCBI Taxonomy" id="7244"/>
    <lineage>
        <taxon>Eukaryota</taxon>
        <taxon>Metazoa</taxon>
        <taxon>Ecdysozoa</taxon>
        <taxon>Arthropoda</taxon>
        <taxon>Hexapoda</taxon>
        <taxon>Insecta</taxon>
        <taxon>Pterygota</taxon>
        <taxon>Neoptera</taxon>
        <taxon>Endopterygota</taxon>
        <taxon>Diptera</taxon>
        <taxon>Brachycera</taxon>
        <taxon>Muscomorpha</taxon>
        <taxon>Ephydroidea</taxon>
        <taxon>Drosophilidae</taxon>
        <taxon>Drosophila</taxon>
    </lineage>
</organism>
<dbReference type="FunCoup" id="B4LQF8">
    <property type="interactions" value="1816"/>
</dbReference>
<dbReference type="EMBL" id="CH940649">
    <property type="protein sequence ID" value="EDW63408.1"/>
    <property type="molecule type" value="Genomic_DNA"/>
</dbReference>
<accession>B4LQF8</accession>
<dbReference type="InterPro" id="IPR041796">
    <property type="entry name" value="Mre11_N"/>
</dbReference>
<evidence type="ECO:0000256" key="19">
    <source>
        <dbReference type="SAM" id="MobiDB-lite"/>
    </source>
</evidence>
<evidence type="ECO:0000256" key="15">
    <source>
        <dbReference type="ARBA" id="ARBA00023254"/>
    </source>
</evidence>
<dbReference type="Gene3D" id="3.60.21.10">
    <property type="match status" value="1"/>
</dbReference>
<keyword evidence="6 16" id="KW-0540">Nuclease</keyword>
<keyword evidence="12 16" id="KW-0234">DNA repair</keyword>
<dbReference type="GO" id="GO:0042138">
    <property type="term" value="P:meiotic DNA double-strand break formation"/>
    <property type="evidence" value="ECO:0007669"/>
    <property type="project" value="TreeGrafter"/>
</dbReference>
<dbReference type="OMA" id="ESCMFNA"/>
<protein>
    <recommendedName>
        <fullName evidence="16">Double-strand break repair protein</fullName>
    </recommendedName>
</protein>
<evidence type="ECO:0000313" key="21">
    <source>
        <dbReference type="EMBL" id="EDW63408.1"/>
    </source>
</evidence>
<evidence type="ECO:0000256" key="6">
    <source>
        <dbReference type="ARBA" id="ARBA00022722"/>
    </source>
</evidence>
<dbReference type="PIRSF" id="PIRSF000882">
    <property type="entry name" value="DSB_repair_MRE11"/>
    <property type="match status" value="1"/>
</dbReference>
<keyword evidence="15 16" id="KW-0469">Meiosis</keyword>
<dbReference type="Pfam" id="PF04152">
    <property type="entry name" value="Mre11_DNA_bind"/>
    <property type="match status" value="1"/>
</dbReference>
<dbReference type="AlphaFoldDB" id="B4LQF8"/>
<evidence type="ECO:0000259" key="20">
    <source>
        <dbReference type="SMART" id="SM01347"/>
    </source>
</evidence>
<dbReference type="eggNOG" id="KOG2310">
    <property type="taxonomic scope" value="Eukaryota"/>
</dbReference>
<dbReference type="CDD" id="cd00840">
    <property type="entry name" value="MPP_Mre11_N"/>
    <property type="match status" value="1"/>
</dbReference>
<dbReference type="HOGENOM" id="CLU_009535_3_1_1"/>
<dbReference type="SMART" id="SM01347">
    <property type="entry name" value="Mre11_DNA_bind"/>
    <property type="match status" value="1"/>
</dbReference>
<dbReference type="GO" id="GO:0097552">
    <property type="term" value="P:mitochondrial double-strand break repair via homologous recombination"/>
    <property type="evidence" value="ECO:0007669"/>
    <property type="project" value="TreeGrafter"/>
</dbReference>
<comment type="cofactor">
    <cofactor evidence="1 16">
        <name>Mn(2+)</name>
        <dbReference type="ChEBI" id="CHEBI:29035"/>
    </cofactor>
</comment>
<dbReference type="GO" id="GO:0030870">
    <property type="term" value="C:Mre11 complex"/>
    <property type="evidence" value="ECO:0007669"/>
    <property type="project" value="UniProtKB-UniRule"/>
</dbReference>
<dbReference type="GO" id="GO:0008296">
    <property type="term" value="F:3'-5'-DNA exonuclease activity"/>
    <property type="evidence" value="ECO:0007669"/>
    <property type="project" value="InterPro"/>
</dbReference>
<proteinExistence type="inferred from homology"/>
<evidence type="ECO:0000256" key="14">
    <source>
        <dbReference type="ARBA" id="ARBA00023242"/>
    </source>
</evidence>
<name>B4LQF8_DROVI</name>
<keyword evidence="5" id="KW-0158">Chromosome</keyword>
<feature type="compositionally biased region" description="Low complexity" evidence="19">
    <location>
        <begin position="553"/>
        <end position="578"/>
    </location>
</feature>
<feature type="domain" description="Mre11 DNA-binding" evidence="20">
    <location>
        <begin position="296"/>
        <end position="463"/>
    </location>
</feature>
<keyword evidence="14 16" id="KW-0539">Nucleus</keyword>
<dbReference type="GO" id="GO:0000014">
    <property type="term" value="F:single-stranded DNA endodeoxyribonuclease activity"/>
    <property type="evidence" value="ECO:0007669"/>
    <property type="project" value="TreeGrafter"/>
</dbReference>
<dbReference type="InterPro" id="IPR038487">
    <property type="entry name" value="Mre11_capping_dom"/>
</dbReference>
<dbReference type="STRING" id="7244.B4LQF8"/>
<dbReference type="EMBL" id="CH940649">
    <property type="protein sequence ID" value="KRF81091.1"/>
    <property type="molecule type" value="Genomic_DNA"/>
</dbReference>
<keyword evidence="13 16" id="KW-0464">Manganese</keyword>
<feature type="region of interest" description="Disordered" evidence="19">
    <location>
        <begin position="533"/>
        <end position="623"/>
    </location>
</feature>
<dbReference type="SUPFAM" id="SSF56300">
    <property type="entry name" value="Metallo-dependent phosphatases"/>
    <property type="match status" value="1"/>
</dbReference>
<keyword evidence="22" id="KW-1185">Reference proteome</keyword>
<evidence type="ECO:0000256" key="11">
    <source>
        <dbReference type="ARBA" id="ARBA00022839"/>
    </source>
</evidence>
<dbReference type="GO" id="GO:0031573">
    <property type="term" value="P:mitotic intra-S DNA damage checkpoint signaling"/>
    <property type="evidence" value="ECO:0007669"/>
    <property type="project" value="TreeGrafter"/>
</dbReference>
<evidence type="ECO:0000256" key="8">
    <source>
        <dbReference type="ARBA" id="ARBA00022759"/>
    </source>
</evidence>
<dbReference type="SMR" id="B4LQF8"/>
<evidence type="ECO:0000256" key="9">
    <source>
        <dbReference type="ARBA" id="ARBA00022763"/>
    </source>
</evidence>
<dbReference type="InterPro" id="IPR007281">
    <property type="entry name" value="Mre11_DNA-bd"/>
</dbReference>
<dbReference type="InParanoid" id="B4LQF8"/>
<keyword evidence="9 16" id="KW-0227">DNA damage</keyword>
<evidence type="ECO:0000256" key="10">
    <source>
        <dbReference type="ARBA" id="ARBA00022801"/>
    </source>
</evidence>
<evidence type="ECO:0000313" key="22">
    <source>
        <dbReference type="Proteomes" id="UP000008792"/>
    </source>
</evidence>
<feature type="compositionally biased region" description="Polar residues" evidence="19">
    <location>
        <begin position="533"/>
        <end position="544"/>
    </location>
</feature>
<dbReference type="PANTHER" id="PTHR10139">
    <property type="entry name" value="DOUBLE-STRAND BREAK REPAIR PROTEIN MRE11"/>
    <property type="match status" value="1"/>
</dbReference>
<keyword evidence="10 16" id="KW-0378">Hydrolase</keyword>
<evidence type="ECO:0000256" key="17">
    <source>
        <dbReference type="PIRSR" id="PIRSR000882-1"/>
    </source>
</evidence>
<keyword evidence="8 16" id="KW-0255">Endonuclease</keyword>
<evidence type="ECO:0000256" key="16">
    <source>
        <dbReference type="PIRNR" id="PIRNR000882"/>
    </source>
</evidence>
<dbReference type="Proteomes" id="UP000008792">
    <property type="component" value="Unassembled WGS sequence"/>
</dbReference>
<evidence type="ECO:0000256" key="7">
    <source>
        <dbReference type="ARBA" id="ARBA00022723"/>
    </source>
</evidence>